<dbReference type="AlphaFoldDB" id="A0AAD9DI66"/>
<gene>
    <name evidence="3" type="ORF">QTG54_000690</name>
</gene>
<organism evidence="3 4">
    <name type="scientific">Skeletonema marinoi</name>
    <dbReference type="NCBI Taxonomy" id="267567"/>
    <lineage>
        <taxon>Eukaryota</taxon>
        <taxon>Sar</taxon>
        <taxon>Stramenopiles</taxon>
        <taxon>Ochrophyta</taxon>
        <taxon>Bacillariophyta</taxon>
        <taxon>Coscinodiscophyceae</taxon>
        <taxon>Thalassiosirophycidae</taxon>
        <taxon>Thalassiosirales</taxon>
        <taxon>Skeletonemataceae</taxon>
        <taxon>Skeletonema</taxon>
        <taxon>Skeletonema marinoi-dohrnii complex</taxon>
    </lineage>
</organism>
<feature type="region of interest" description="Disordered" evidence="1">
    <location>
        <begin position="198"/>
        <end position="219"/>
    </location>
</feature>
<protein>
    <submittedName>
        <fullName evidence="3">Uncharacterized protein</fullName>
    </submittedName>
</protein>
<accession>A0AAD9DI66</accession>
<feature type="region of interest" description="Disordered" evidence="1">
    <location>
        <begin position="742"/>
        <end position="761"/>
    </location>
</feature>
<sequence>MQQQDIVLPDAPLAVPITAPVDALIASPVAVPDASLFALPVVVPTETKALNDNDGVDEIDNHDQSADDLLLSIFDDEAVVSNHQQTCPLEIAPWQQEQSPQHQQQDVLVQENVQENLLDIPLPTPTYDHSHSYRDFQPPVESLVESVADTNVGDAITDNRLRNPTDVTVTTAAMTTVASTNVNDKMEEDSWATQIPSAYDNNAEDDRSSHGSNEVGPTRRDLEVNYAIGSELTSANNNYALDGERNYLDGHKVSRKKKGKRRDRVKQTNVNDFDEEHAVHVLPGMVAYTQLNEQADEYGRVHSKKSRSKTPYKQQRRKRRCTAMLCILVIVLLATVAGLIYYLIASPSAKVTAGNNGNGQVELGGGSEEGGNLSDTAVSGSDTQNSIGGGVHDGHIPPKAPTSDFNHDLNTTFEASNHGVTGSSTNGNGTMMVDNNEYHIQHDTSSDNSENPGNHSSAETILDGSQHAISSDSITSPGNHTSTATETKPDESPIVSNNATDSLLLSDSSTFSPTDTVDEDVHHFENTSSANTGGDLSLTTTHGEALVSGISKSYGIVFDVESRVASLTITGMDLYLDTSFSSRYEVWLAQGSWKDGAEFVEIAHGTIDGTGVCHDVHLDNCEFAPIPSDEFDSTTITIGQRKSFWVTLRDDDLVSRNRFVSHDQDYGIGLKGVDAVYASNTEMNVYYGTSILTYPIQLADPETDYRSGRGFIGKIRYKVVGTSDNLADPFDIVQDTKTPVMQTSDIPSAQPSSSPTNTTPQDQLVESCHYVTEESCREAASSLGLHLGGVGFPFAGPYSRSGCYFYSCSNCLYGGIAYFGTKGLYQISSQHYLFILKNDWTVTQIFIPLRMTRHFGACFRLRSVLDVRTV</sequence>
<keyword evidence="2" id="KW-0812">Transmembrane</keyword>
<reference evidence="3" key="1">
    <citation type="submission" date="2023-06" db="EMBL/GenBank/DDBJ databases">
        <title>Survivors Of The Sea: Transcriptome response of Skeletonema marinoi to long-term dormancy.</title>
        <authorList>
            <person name="Pinder M.I.M."/>
            <person name="Kourtchenko O."/>
            <person name="Robertson E.K."/>
            <person name="Larsson T."/>
            <person name="Maumus F."/>
            <person name="Osuna-Cruz C.M."/>
            <person name="Vancaester E."/>
            <person name="Stenow R."/>
            <person name="Vandepoele K."/>
            <person name="Ploug H."/>
            <person name="Bruchert V."/>
            <person name="Godhe A."/>
            <person name="Topel M."/>
        </authorList>
    </citation>
    <scope>NUCLEOTIDE SEQUENCE</scope>
    <source>
        <strain evidence="3">R05AC</strain>
    </source>
</reference>
<name>A0AAD9DI66_9STRA</name>
<feature type="compositionally biased region" description="Polar residues" evidence="1">
    <location>
        <begin position="373"/>
        <end position="386"/>
    </location>
</feature>
<feature type="compositionally biased region" description="Polar residues" evidence="1">
    <location>
        <begin position="469"/>
        <end position="486"/>
    </location>
</feature>
<keyword evidence="4" id="KW-1185">Reference proteome</keyword>
<feature type="region of interest" description="Disordered" evidence="1">
    <location>
        <begin position="360"/>
        <end position="433"/>
    </location>
</feature>
<proteinExistence type="predicted"/>
<comment type="caution">
    <text evidence="3">The sequence shown here is derived from an EMBL/GenBank/DDBJ whole genome shotgun (WGS) entry which is preliminary data.</text>
</comment>
<feature type="region of interest" description="Disordered" evidence="1">
    <location>
        <begin position="469"/>
        <end position="498"/>
    </location>
</feature>
<evidence type="ECO:0000256" key="2">
    <source>
        <dbReference type="SAM" id="Phobius"/>
    </source>
</evidence>
<evidence type="ECO:0000313" key="4">
    <source>
        <dbReference type="Proteomes" id="UP001224775"/>
    </source>
</evidence>
<keyword evidence="2" id="KW-0472">Membrane</keyword>
<feature type="compositionally biased region" description="Low complexity" evidence="1">
    <location>
        <begin position="416"/>
        <end position="430"/>
    </location>
</feature>
<dbReference type="EMBL" id="JATAAI010000001">
    <property type="protein sequence ID" value="KAK1748751.1"/>
    <property type="molecule type" value="Genomic_DNA"/>
</dbReference>
<feature type="transmembrane region" description="Helical" evidence="2">
    <location>
        <begin position="323"/>
        <end position="344"/>
    </location>
</feature>
<keyword evidence="2" id="KW-1133">Transmembrane helix</keyword>
<evidence type="ECO:0000313" key="3">
    <source>
        <dbReference type="EMBL" id="KAK1748751.1"/>
    </source>
</evidence>
<dbReference type="Proteomes" id="UP001224775">
    <property type="component" value="Unassembled WGS sequence"/>
</dbReference>
<evidence type="ECO:0000256" key="1">
    <source>
        <dbReference type="SAM" id="MobiDB-lite"/>
    </source>
</evidence>